<dbReference type="SUPFAM" id="SSF82771">
    <property type="entry name" value="GIY-YIG endonuclease"/>
    <property type="match status" value="1"/>
</dbReference>
<dbReference type="AlphaFoldDB" id="A1T139"/>
<sequence length="263" mass="30048">MIRHSFNTGEALGLRGPEDLTEDKVREYTRFQGISPRQFPANPERHWVVLVADGRRRSRLWGTFENHGEIVAERTAEARFFDLRRSDILKPLVNRLVVEWDTPRVWHRRAASAADMPVLEIADRDKVPFPGFDNVLLTFHDLGEMLSDPRYRDWQVALSQVQGIYLITDSSNGKQYVGKADGAERILQRWKSYAQDGHGGNRALRDLAKISIGLGSGKTDHARHFLFSILRVFGPSTSSSEVDKAESHYKDAMMTRKFGLNRN</sequence>
<dbReference type="EMBL" id="CP000511">
    <property type="protein sequence ID" value="ABM10889.1"/>
    <property type="molecule type" value="Genomic_DNA"/>
</dbReference>
<evidence type="ECO:0000313" key="2">
    <source>
        <dbReference type="EMBL" id="ABM10889.1"/>
    </source>
</evidence>
<dbReference type="Pfam" id="PF01541">
    <property type="entry name" value="GIY-YIG"/>
    <property type="match status" value="1"/>
</dbReference>
<dbReference type="CDD" id="cd10446">
    <property type="entry name" value="GIY-YIG_unchar_1"/>
    <property type="match status" value="1"/>
</dbReference>
<dbReference type="InterPro" id="IPR035901">
    <property type="entry name" value="GIY-YIG_endonuc_sf"/>
</dbReference>
<proteinExistence type="predicted"/>
<evidence type="ECO:0000313" key="3">
    <source>
        <dbReference type="Proteomes" id="UP000009159"/>
    </source>
</evidence>
<accession>A1T139</accession>
<dbReference type="HOGENOM" id="CLU_061953_1_0_11"/>
<gene>
    <name evidence="2" type="ordered locus">Mvan_0038</name>
</gene>
<protein>
    <submittedName>
        <fullName evidence="2">Excinuclease ABC, C subunit domain protein</fullName>
    </submittedName>
</protein>
<dbReference type="Gene3D" id="3.40.1440.10">
    <property type="entry name" value="GIY-YIG endonuclease"/>
    <property type="match status" value="1"/>
</dbReference>
<keyword evidence="3" id="KW-1185">Reference proteome</keyword>
<organism evidence="2 3">
    <name type="scientific">Mycolicibacterium vanbaalenii (strain DSM 7251 / JCM 13017 / BCRC 16820 / KCTC 9966 / NRRL B-24157 / PYR-1)</name>
    <name type="common">Mycobacterium vanbaalenii</name>
    <dbReference type="NCBI Taxonomy" id="350058"/>
    <lineage>
        <taxon>Bacteria</taxon>
        <taxon>Bacillati</taxon>
        <taxon>Actinomycetota</taxon>
        <taxon>Actinomycetes</taxon>
        <taxon>Mycobacteriales</taxon>
        <taxon>Mycobacteriaceae</taxon>
        <taxon>Mycolicibacterium</taxon>
    </lineage>
</organism>
<name>A1T139_MYCVP</name>
<dbReference type="eggNOG" id="ENOG502Z9J4">
    <property type="taxonomic scope" value="Bacteria"/>
</dbReference>
<dbReference type="STRING" id="350058.Mvan_0038"/>
<reference evidence="2" key="1">
    <citation type="submission" date="2006-12" db="EMBL/GenBank/DDBJ databases">
        <title>Complete sequence of Mycobacterium vanbaalenii PYR-1.</title>
        <authorList>
            <consortium name="US DOE Joint Genome Institute"/>
            <person name="Copeland A."/>
            <person name="Lucas S."/>
            <person name="Lapidus A."/>
            <person name="Barry K."/>
            <person name="Detter J.C."/>
            <person name="Glavina del Rio T."/>
            <person name="Hammon N."/>
            <person name="Israni S."/>
            <person name="Dalin E."/>
            <person name="Tice H."/>
            <person name="Pitluck S."/>
            <person name="Singan V."/>
            <person name="Schmutz J."/>
            <person name="Larimer F."/>
            <person name="Land M."/>
            <person name="Hauser L."/>
            <person name="Kyrpides N."/>
            <person name="Anderson I.J."/>
            <person name="Miller C."/>
            <person name="Richardson P."/>
        </authorList>
    </citation>
    <scope>NUCLEOTIDE SEQUENCE [LARGE SCALE GENOMIC DNA]</scope>
    <source>
        <strain evidence="2">PYR-1</strain>
    </source>
</reference>
<evidence type="ECO:0000259" key="1">
    <source>
        <dbReference type="PROSITE" id="PS50164"/>
    </source>
</evidence>
<feature type="domain" description="GIY-YIG" evidence="1">
    <location>
        <begin position="160"/>
        <end position="262"/>
    </location>
</feature>
<dbReference type="InterPro" id="IPR000305">
    <property type="entry name" value="GIY-YIG_endonuc"/>
</dbReference>
<dbReference type="Proteomes" id="UP000009159">
    <property type="component" value="Chromosome"/>
</dbReference>
<dbReference type="KEGG" id="mva:Mvan_0038"/>
<dbReference type="PROSITE" id="PS50164">
    <property type="entry name" value="GIY_YIG"/>
    <property type="match status" value="1"/>
</dbReference>